<evidence type="ECO:0000313" key="6">
    <source>
        <dbReference type="EMBL" id="RUO74401.1"/>
    </source>
</evidence>
<dbReference type="InterPro" id="IPR029063">
    <property type="entry name" value="SAM-dependent_MTases_sf"/>
</dbReference>
<dbReference type="InterPro" id="IPR013217">
    <property type="entry name" value="Methyltransf_12"/>
</dbReference>
<organism evidence="6 7">
    <name type="scientific">Pseudidiomarina sediminum</name>
    <dbReference type="NCBI Taxonomy" id="431675"/>
    <lineage>
        <taxon>Bacteria</taxon>
        <taxon>Pseudomonadati</taxon>
        <taxon>Pseudomonadota</taxon>
        <taxon>Gammaproteobacteria</taxon>
        <taxon>Alteromonadales</taxon>
        <taxon>Idiomarinaceae</taxon>
        <taxon>Pseudidiomarina</taxon>
    </lineage>
</organism>
<feature type="binding site" evidence="3">
    <location>
        <position position="210"/>
    </location>
    <ligand>
        <name>S-adenosyl-L-methionine</name>
        <dbReference type="ChEBI" id="CHEBI:59789"/>
    </ligand>
</feature>
<reference evidence="7" key="1">
    <citation type="journal article" date="2018" name="Front. Microbiol.">
        <title>Genome-Based Analysis Reveals the Taxonomy and Diversity of the Family Idiomarinaceae.</title>
        <authorList>
            <person name="Liu Y."/>
            <person name="Lai Q."/>
            <person name="Shao Z."/>
        </authorList>
    </citation>
    <scope>NUCLEOTIDE SEQUENCE [LARGE SCALE GENOMIC DNA]</scope>
    <source>
        <strain evidence="7">c121</strain>
    </source>
</reference>
<feature type="binding site" evidence="3 4">
    <location>
        <position position="49"/>
    </location>
    <ligand>
        <name>S-adenosyl-L-methionine</name>
        <dbReference type="ChEBI" id="CHEBI:59789"/>
    </ligand>
</feature>
<dbReference type="CDD" id="cd02440">
    <property type="entry name" value="AdoMet_MTases"/>
    <property type="match status" value="1"/>
</dbReference>
<dbReference type="GO" id="GO:1904047">
    <property type="term" value="F:S-adenosyl-L-methionine binding"/>
    <property type="evidence" value="ECO:0007669"/>
    <property type="project" value="UniProtKB-UniRule"/>
</dbReference>
<evidence type="ECO:0000256" key="4">
    <source>
        <dbReference type="PIRSR" id="PIRSR006325-1"/>
    </source>
</evidence>
<dbReference type="InterPro" id="IPR005271">
    <property type="entry name" value="CmoA"/>
</dbReference>
<evidence type="ECO:0000256" key="1">
    <source>
        <dbReference type="ARBA" id="ARBA00022679"/>
    </source>
</evidence>
<keyword evidence="7" id="KW-1185">Reference proteome</keyword>
<feature type="binding site" evidence="3 4">
    <location>
        <begin position="74"/>
        <end position="76"/>
    </location>
    <ligand>
        <name>S-adenosyl-L-methionine</name>
        <dbReference type="ChEBI" id="CHEBI:59789"/>
    </ligand>
</feature>
<feature type="binding site" evidence="3 4">
    <location>
        <begin position="128"/>
        <end position="129"/>
    </location>
    <ligand>
        <name>S-adenosyl-L-methionine</name>
        <dbReference type="ChEBI" id="CHEBI:59789"/>
    </ligand>
</feature>
<dbReference type="AlphaFoldDB" id="A0A432Z981"/>
<evidence type="ECO:0000256" key="2">
    <source>
        <dbReference type="ARBA" id="ARBA00022691"/>
    </source>
</evidence>
<dbReference type="NCBIfam" id="NF011995">
    <property type="entry name" value="PRK15451.1"/>
    <property type="match status" value="1"/>
</dbReference>
<dbReference type="HAMAP" id="MF_01589">
    <property type="entry name" value="Cx_SAM_synthase"/>
    <property type="match status" value="1"/>
</dbReference>
<dbReference type="NCBIfam" id="TIGR00740">
    <property type="entry name" value="carboxy-S-adenosyl-L-methionine synthase CmoA"/>
    <property type="match status" value="1"/>
</dbReference>
<feature type="binding site" evidence="3 4">
    <location>
        <begin position="100"/>
        <end position="101"/>
    </location>
    <ligand>
        <name>S-adenosyl-L-methionine</name>
        <dbReference type="ChEBI" id="CHEBI:59789"/>
    </ligand>
</feature>
<gene>
    <name evidence="3 6" type="primary">cmoA</name>
    <name evidence="6" type="ORF">CWI80_03415</name>
</gene>
<keyword evidence="1 3" id="KW-0808">Transferase</keyword>
<comment type="caution">
    <text evidence="6">The sequence shown here is derived from an EMBL/GenBank/DDBJ whole genome shotgun (WGS) entry which is preliminary data.</text>
</comment>
<dbReference type="Pfam" id="PF08242">
    <property type="entry name" value="Methyltransf_12"/>
    <property type="match status" value="1"/>
</dbReference>
<dbReference type="Proteomes" id="UP000287022">
    <property type="component" value="Unassembled WGS sequence"/>
</dbReference>
<sequence>MNGVINVSEFKSKPDAIFSEPLQQVSDFVFDQRVVEVFPDMINRSVPGYQSILQGIGQLTKRYAQANSNLYDLGASLGAATLAMRQNLQGLSGVQLIAVDNSPAMVERCRLHLQGYRSDVPVSVRCEDIQQSALENASVVTMNFTLQFVPPEQRHAVLANIYDNLRPGGVLLLSEKFTSADPAMNAMLIDLHHEFKRANGYSELEISQKRAAIENVMRIDSLETHRQRLEAIGFSAVQVWFQCYNFAAMLAVKAS</sequence>
<evidence type="ECO:0000259" key="5">
    <source>
        <dbReference type="Pfam" id="PF08242"/>
    </source>
</evidence>
<comment type="subunit">
    <text evidence="3">Homodimer.</text>
</comment>
<evidence type="ECO:0000313" key="7">
    <source>
        <dbReference type="Proteomes" id="UP000287022"/>
    </source>
</evidence>
<dbReference type="SUPFAM" id="SSF53335">
    <property type="entry name" value="S-adenosyl-L-methionine-dependent methyltransferases"/>
    <property type="match status" value="1"/>
</dbReference>
<name>A0A432Z981_9GAMM</name>
<comment type="catalytic activity">
    <reaction evidence="3">
        <text>prephenate + S-adenosyl-L-methionine = carboxy-S-adenosyl-L-methionine + 3-phenylpyruvate + H2O</text>
        <dbReference type="Rhea" id="RHEA:51692"/>
        <dbReference type="ChEBI" id="CHEBI:15377"/>
        <dbReference type="ChEBI" id="CHEBI:18005"/>
        <dbReference type="ChEBI" id="CHEBI:29934"/>
        <dbReference type="ChEBI" id="CHEBI:59789"/>
        <dbReference type="ChEBI" id="CHEBI:134278"/>
    </reaction>
</comment>
<protein>
    <recommendedName>
        <fullName evidence="3">Carboxy-S-adenosyl-L-methionine synthase</fullName>
        <shortName evidence="3">Cx-SAM synthase</shortName>
        <ecNumber evidence="3">2.1.3.-</ecNumber>
    </recommendedName>
</protein>
<dbReference type="GO" id="GO:0002098">
    <property type="term" value="P:tRNA wobble uridine modification"/>
    <property type="evidence" value="ECO:0007669"/>
    <property type="project" value="InterPro"/>
</dbReference>
<dbReference type="PANTHER" id="PTHR43861:SF2">
    <property type="entry name" value="CARBOXY-S-ADENOSYL-L-METHIONINE SYNTHASE"/>
    <property type="match status" value="1"/>
</dbReference>
<comment type="similarity">
    <text evidence="3">Belongs to the class I-like SAM-binding methyltransferase superfamily. Cx-SAM synthase family.</text>
</comment>
<dbReference type="EC" id="2.1.3.-" evidence="3"/>
<dbReference type="PANTHER" id="PTHR43861">
    <property type="entry name" value="TRANS-ACONITATE 2-METHYLTRANSFERASE-RELATED"/>
    <property type="match status" value="1"/>
</dbReference>
<feature type="binding site" evidence="3 4">
    <location>
        <position position="143"/>
    </location>
    <ligand>
        <name>S-adenosyl-L-methionine</name>
        <dbReference type="ChEBI" id="CHEBI:59789"/>
    </ligand>
</feature>
<dbReference type="PIRSF" id="PIRSF006325">
    <property type="entry name" value="MeTrfase_bac"/>
    <property type="match status" value="1"/>
</dbReference>
<evidence type="ECO:0000256" key="3">
    <source>
        <dbReference type="HAMAP-Rule" id="MF_01589"/>
    </source>
</evidence>
<proteinExistence type="inferred from homology"/>
<accession>A0A432Z981</accession>
<dbReference type="EMBL" id="PIQE01000001">
    <property type="protein sequence ID" value="RUO74401.1"/>
    <property type="molecule type" value="Genomic_DNA"/>
</dbReference>
<dbReference type="STRING" id="1122124.GCA_000423165_00715"/>
<dbReference type="Gene3D" id="3.40.50.150">
    <property type="entry name" value="Vaccinia Virus protein VP39"/>
    <property type="match status" value="1"/>
</dbReference>
<feature type="domain" description="Methyltransferase type 12" evidence="5">
    <location>
        <begin position="72"/>
        <end position="171"/>
    </location>
</feature>
<dbReference type="GO" id="GO:0016743">
    <property type="term" value="F:carboxyl- or carbamoyltransferase activity"/>
    <property type="evidence" value="ECO:0007669"/>
    <property type="project" value="UniProtKB-UniRule"/>
</dbReference>
<keyword evidence="2 3" id="KW-0949">S-adenosyl-L-methionine</keyword>
<comment type="function">
    <text evidence="3">Catalyzes the conversion of S-adenosyl-L-methionine (SAM) to carboxy-S-adenosyl-L-methionine (Cx-SAM).</text>
</comment>